<gene>
    <name evidence="1" type="primary">icmL.1</name>
    <name evidence="1" type="ORF">GCM10010909_12560</name>
</gene>
<dbReference type="Pfam" id="PF11393">
    <property type="entry name" value="T4BSS_DotI_IcmL"/>
    <property type="match status" value="1"/>
</dbReference>
<organism evidence="1 2">
    <name type="scientific">Acidocella aquatica</name>
    <dbReference type="NCBI Taxonomy" id="1922313"/>
    <lineage>
        <taxon>Bacteria</taxon>
        <taxon>Pseudomonadati</taxon>
        <taxon>Pseudomonadota</taxon>
        <taxon>Alphaproteobacteria</taxon>
        <taxon>Acetobacterales</taxon>
        <taxon>Acidocellaceae</taxon>
        <taxon>Acidocella</taxon>
    </lineage>
</organism>
<dbReference type="InterPro" id="IPR021055">
    <property type="entry name" value="T4BSS_IcmL/DotI"/>
</dbReference>
<comment type="caution">
    <text evidence="1">The sequence shown here is derived from an EMBL/GenBank/DDBJ whole genome shotgun (WGS) entry which is preliminary data.</text>
</comment>
<dbReference type="EMBL" id="BSOS01000026">
    <property type="protein sequence ID" value="GLR66576.1"/>
    <property type="molecule type" value="Genomic_DNA"/>
</dbReference>
<proteinExistence type="predicted"/>
<dbReference type="CDD" id="cd16385">
    <property type="entry name" value="IcmL"/>
    <property type="match status" value="1"/>
</dbReference>
<evidence type="ECO:0000313" key="1">
    <source>
        <dbReference type="EMBL" id="GLR66576.1"/>
    </source>
</evidence>
<evidence type="ECO:0000313" key="2">
    <source>
        <dbReference type="Proteomes" id="UP001156641"/>
    </source>
</evidence>
<keyword evidence="2" id="KW-1185">Reference proteome</keyword>
<dbReference type="RefSeq" id="WP_284257276.1">
    <property type="nucleotide sequence ID" value="NZ_BSOS01000026.1"/>
</dbReference>
<accession>A0ABQ6A2A9</accession>
<dbReference type="Proteomes" id="UP001156641">
    <property type="component" value="Unassembled WGS sequence"/>
</dbReference>
<name>A0ABQ6A2A9_9PROT</name>
<protein>
    <submittedName>
        <fullName evidence="1">Type IV secretion system protein IcmL</fullName>
    </submittedName>
</protein>
<reference evidence="2" key="1">
    <citation type="journal article" date="2019" name="Int. J. Syst. Evol. Microbiol.">
        <title>The Global Catalogue of Microorganisms (GCM) 10K type strain sequencing project: providing services to taxonomists for standard genome sequencing and annotation.</title>
        <authorList>
            <consortium name="The Broad Institute Genomics Platform"/>
            <consortium name="The Broad Institute Genome Sequencing Center for Infectious Disease"/>
            <person name="Wu L."/>
            <person name="Ma J."/>
        </authorList>
    </citation>
    <scope>NUCLEOTIDE SEQUENCE [LARGE SCALE GENOMIC DNA]</scope>
    <source>
        <strain evidence="2">NBRC 112502</strain>
    </source>
</reference>
<sequence>MRNQQAAVAHRISDPDFAGSLVHRALTALMISMGLNIAFAIHDTWIWTHPEPAKYFSVDELNNPIPIQPLSDPVMGDTDLLNWTVSAILAPYNVDYYNYPTEMSEASHQFTLRGWNTFANSIISSGNFNELKSARLLCHAQTQRAALIVQTIFDNGALAYQVQVPISQTCENVNQTSTNNYMISALVIRTNDPNYPKGLAIDQLVAAQR</sequence>